<dbReference type="GO" id="GO:0043067">
    <property type="term" value="P:regulation of programmed cell death"/>
    <property type="evidence" value="ECO:0007669"/>
    <property type="project" value="UniProtKB-ARBA"/>
</dbReference>
<dbReference type="PRINTS" id="PR00376">
    <property type="entry name" value="IL1BCENZYME"/>
</dbReference>
<protein>
    <submittedName>
        <fullName evidence="5">Caspase-10</fullName>
    </submittedName>
</protein>
<proteinExistence type="inferred from homology"/>
<keyword evidence="2" id="KW-0053">Apoptosis</keyword>
<dbReference type="SUPFAM" id="SSF52129">
    <property type="entry name" value="Caspase-like"/>
    <property type="match status" value="1"/>
</dbReference>
<dbReference type="GO" id="GO:0006915">
    <property type="term" value="P:apoptotic process"/>
    <property type="evidence" value="ECO:0007669"/>
    <property type="project" value="UniProtKB-KW"/>
</dbReference>
<feature type="region of interest" description="Disordered" evidence="3">
    <location>
        <begin position="161"/>
        <end position="213"/>
    </location>
</feature>
<gene>
    <name evidence="5" type="ORF">KP79_PYT19656</name>
</gene>
<evidence type="ECO:0000313" key="6">
    <source>
        <dbReference type="Proteomes" id="UP000242188"/>
    </source>
</evidence>
<dbReference type="STRING" id="6573.A0A210PTZ0"/>
<feature type="domain" description="Caspase family p20" evidence="4">
    <location>
        <begin position="277"/>
        <end position="413"/>
    </location>
</feature>
<dbReference type="OrthoDB" id="8816507at2759"/>
<feature type="compositionally biased region" description="Basic and acidic residues" evidence="3">
    <location>
        <begin position="171"/>
        <end position="190"/>
    </location>
</feature>
<dbReference type="EMBL" id="NEDP02005493">
    <property type="protein sequence ID" value="OWF39969.1"/>
    <property type="molecule type" value="Genomic_DNA"/>
</dbReference>
<dbReference type="GO" id="GO:0006508">
    <property type="term" value="P:proteolysis"/>
    <property type="evidence" value="ECO:0007669"/>
    <property type="project" value="InterPro"/>
</dbReference>
<evidence type="ECO:0000256" key="3">
    <source>
        <dbReference type="SAM" id="MobiDB-lite"/>
    </source>
</evidence>
<evidence type="ECO:0000256" key="1">
    <source>
        <dbReference type="ARBA" id="ARBA00010134"/>
    </source>
</evidence>
<sequence>MANSVDISRAMSPALTNTLRHNASYPGFTPNDFVHHRRAGSSVDIAFDLQRASQPPYLHLFPRMGPSPTFSVNSSMSSLQSNAIGQSTHSSLTPRQHSGKVENNPDHVQVPLDDLETDSGLTLDPVKNYPSEHVNDLVTDSEDRPDDLSFDEISLLSNNTSLSSTGIFPSSHDRSSFRFDDKNVSKDNKKQSSPLKSSASNEMQTNGDDLEVDGHAGTEVKMCVEALDMWPQENGCAYKTKAVDMGRRQAIVKPTVNKIARISKDVISTEYKHDSLHRGRCLIISNSEFRAKRDRSKRTGSLRDAKTLRKQFQTLGFHPITCSDGSKEMIHENVSREELLQILSEATNPLLNDHSDFDCFVCVILSYGVAGAVVCPGETEDVFVEINSILEHFTPQQCPSLAMKPKLFFIQGCTPYVITETQAMASSNSSETMYPTVASSLPSMADFLVQFSGVDGCLGWARNRHRGLSFYVQALCKCLKEFCILKLAKGQKSQEMTSLILSINRAFVRILEDDDLIIDEVFCVPTTVSTLTKRMNFYPKIPENDLDVDTG</sequence>
<dbReference type="InterPro" id="IPR015917">
    <property type="entry name" value="Pept_C14A"/>
</dbReference>
<feature type="compositionally biased region" description="Low complexity" evidence="3">
    <location>
        <begin position="71"/>
        <end position="81"/>
    </location>
</feature>
<feature type="compositionally biased region" description="Polar residues" evidence="3">
    <location>
        <begin position="82"/>
        <end position="96"/>
    </location>
</feature>
<evidence type="ECO:0000313" key="5">
    <source>
        <dbReference type="EMBL" id="OWF39969.1"/>
    </source>
</evidence>
<dbReference type="PANTHER" id="PTHR48169">
    <property type="entry name" value="DED DOMAIN-CONTAINING PROTEIN"/>
    <property type="match status" value="1"/>
</dbReference>
<name>A0A210PTZ0_MIZYE</name>
<dbReference type="Gene3D" id="3.30.70.1470">
    <property type="entry name" value="Caspase-like"/>
    <property type="match status" value="1"/>
</dbReference>
<dbReference type="Pfam" id="PF00656">
    <property type="entry name" value="Peptidase_C14"/>
    <property type="match status" value="1"/>
</dbReference>
<accession>A0A210PTZ0</accession>
<reference evidence="5 6" key="1">
    <citation type="journal article" date="2017" name="Nat. Ecol. Evol.">
        <title>Scallop genome provides insights into evolution of bilaterian karyotype and development.</title>
        <authorList>
            <person name="Wang S."/>
            <person name="Zhang J."/>
            <person name="Jiao W."/>
            <person name="Li J."/>
            <person name="Xun X."/>
            <person name="Sun Y."/>
            <person name="Guo X."/>
            <person name="Huan P."/>
            <person name="Dong B."/>
            <person name="Zhang L."/>
            <person name="Hu X."/>
            <person name="Sun X."/>
            <person name="Wang J."/>
            <person name="Zhao C."/>
            <person name="Wang Y."/>
            <person name="Wang D."/>
            <person name="Huang X."/>
            <person name="Wang R."/>
            <person name="Lv J."/>
            <person name="Li Y."/>
            <person name="Zhang Z."/>
            <person name="Liu B."/>
            <person name="Lu W."/>
            <person name="Hui Y."/>
            <person name="Liang J."/>
            <person name="Zhou Z."/>
            <person name="Hou R."/>
            <person name="Li X."/>
            <person name="Liu Y."/>
            <person name="Li H."/>
            <person name="Ning X."/>
            <person name="Lin Y."/>
            <person name="Zhao L."/>
            <person name="Xing Q."/>
            <person name="Dou J."/>
            <person name="Li Y."/>
            <person name="Mao J."/>
            <person name="Guo H."/>
            <person name="Dou H."/>
            <person name="Li T."/>
            <person name="Mu C."/>
            <person name="Jiang W."/>
            <person name="Fu Q."/>
            <person name="Fu X."/>
            <person name="Miao Y."/>
            <person name="Liu J."/>
            <person name="Yu Q."/>
            <person name="Li R."/>
            <person name="Liao H."/>
            <person name="Li X."/>
            <person name="Kong Y."/>
            <person name="Jiang Z."/>
            <person name="Chourrout D."/>
            <person name="Li R."/>
            <person name="Bao Z."/>
        </authorList>
    </citation>
    <scope>NUCLEOTIDE SEQUENCE [LARGE SCALE GENOMIC DNA]</scope>
    <source>
        <strain evidence="5 6">PY_sf001</strain>
    </source>
</reference>
<dbReference type="InterPro" id="IPR011600">
    <property type="entry name" value="Pept_C14_caspase"/>
</dbReference>
<dbReference type="PANTHER" id="PTHR48169:SF7">
    <property type="entry name" value="CASPASE 10"/>
    <property type="match status" value="1"/>
</dbReference>
<evidence type="ECO:0000259" key="4">
    <source>
        <dbReference type="PROSITE" id="PS50208"/>
    </source>
</evidence>
<comment type="similarity">
    <text evidence="1">Belongs to the peptidase C14A family.</text>
</comment>
<organism evidence="5 6">
    <name type="scientific">Mizuhopecten yessoensis</name>
    <name type="common">Japanese scallop</name>
    <name type="synonym">Patinopecten yessoensis</name>
    <dbReference type="NCBI Taxonomy" id="6573"/>
    <lineage>
        <taxon>Eukaryota</taxon>
        <taxon>Metazoa</taxon>
        <taxon>Spiralia</taxon>
        <taxon>Lophotrochozoa</taxon>
        <taxon>Mollusca</taxon>
        <taxon>Bivalvia</taxon>
        <taxon>Autobranchia</taxon>
        <taxon>Pteriomorphia</taxon>
        <taxon>Pectinida</taxon>
        <taxon>Pectinoidea</taxon>
        <taxon>Pectinidae</taxon>
        <taxon>Mizuhopecten</taxon>
    </lineage>
</organism>
<dbReference type="GO" id="GO:0005737">
    <property type="term" value="C:cytoplasm"/>
    <property type="evidence" value="ECO:0007669"/>
    <property type="project" value="UniProtKB-ARBA"/>
</dbReference>
<keyword evidence="6" id="KW-1185">Reference proteome</keyword>
<dbReference type="Proteomes" id="UP000242188">
    <property type="component" value="Unassembled WGS sequence"/>
</dbReference>
<dbReference type="Gene3D" id="3.40.50.1460">
    <property type="match status" value="1"/>
</dbReference>
<dbReference type="InterPro" id="IPR029030">
    <property type="entry name" value="Caspase-like_dom_sf"/>
</dbReference>
<evidence type="ECO:0000256" key="2">
    <source>
        <dbReference type="ARBA" id="ARBA00022703"/>
    </source>
</evidence>
<dbReference type="PROSITE" id="PS50208">
    <property type="entry name" value="CASPASE_P20"/>
    <property type="match status" value="1"/>
</dbReference>
<feature type="compositionally biased region" description="Polar residues" evidence="3">
    <location>
        <begin position="191"/>
        <end position="207"/>
    </location>
</feature>
<dbReference type="AlphaFoldDB" id="A0A210PTZ0"/>
<feature type="region of interest" description="Disordered" evidence="3">
    <location>
        <begin position="71"/>
        <end position="145"/>
    </location>
</feature>
<dbReference type="SMART" id="SM00115">
    <property type="entry name" value="CASc"/>
    <property type="match status" value="1"/>
</dbReference>
<comment type="caution">
    <text evidence="5">The sequence shown here is derived from an EMBL/GenBank/DDBJ whole genome shotgun (WGS) entry which is preliminary data.</text>
</comment>
<dbReference type="GO" id="GO:0004197">
    <property type="term" value="F:cysteine-type endopeptidase activity"/>
    <property type="evidence" value="ECO:0007669"/>
    <property type="project" value="InterPro"/>
</dbReference>
<dbReference type="InterPro" id="IPR001309">
    <property type="entry name" value="Pept_C14_p20"/>
</dbReference>